<evidence type="ECO:0000313" key="2">
    <source>
        <dbReference type="EMBL" id="KAG8538804.1"/>
    </source>
</evidence>
<feature type="compositionally biased region" description="Polar residues" evidence="1">
    <location>
        <begin position="54"/>
        <end position="64"/>
    </location>
</feature>
<evidence type="ECO:0000313" key="3">
    <source>
        <dbReference type="Proteomes" id="UP000824782"/>
    </source>
</evidence>
<dbReference type="EMBL" id="WNYA01018589">
    <property type="protein sequence ID" value="KAG8538804.1"/>
    <property type="molecule type" value="Genomic_DNA"/>
</dbReference>
<accession>A0AAV6YMY7</accession>
<name>A0AAV6YMY7_ENGPU</name>
<proteinExistence type="predicted"/>
<feature type="compositionally biased region" description="Polar residues" evidence="1">
    <location>
        <begin position="73"/>
        <end position="84"/>
    </location>
</feature>
<reference evidence="2" key="1">
    <citation type="thesis" date="2020" institute="ProQuest LLC" country="789 East Eisenhower Parkway, Ann Arbor, MI, USA">
        <title>Comparative Genomics and Chromosome Evolution.</title>
        <authorList>
            <person name="Mudd A.B."/>
        </authorList>
    </citation>
    <scope>NUCLEOTIDE SEQUENCE</scope>
    <source>
        <strain evidence="2">237g6f4</strain>
        <tissue evidence="2">Blood</tissue>
    </source>
</reference>
<comment type="caution">
    <text evidence="2">The sequence shown here is derived from an EMBL/GenBank/DDBJ whole genome shotgun (WGS) entry which is preliminary data.</text>
</comment>
<dbReference type="AlphaFoldDB" id="A0AAV6YMY7"/>
<protein>
    <submittedName>
        <fullName evidence="2">Uncharacterized protein</fullName>
    </submittedName>
</protein>
<feature type="region of interest" description="Disordered" evidence="1">
    <location>
        <begin position="1"/>
        <end position="84"/>
    </location>
</feature>
<dbReference type="Proteomes" id="UP000824782">
    <property type="component" value="Unassembled WGS sequence"/>
</dbReference>
<keyword evidence="3" id="KW-1185">Reference proteome</keyword>
<organism evidence="2 3">
    <name type="scientific">Engystomops pustulosus</name>
    <name type="common">Tungara frog</name>
    <name type="synonym">Physalaemus pustulosus</name>
    <dbReference type="NCBI Taxonomy" id="76066"/>
    <lineage>
        <taxon>Eukaryota</taxon>
        <taxon>Metazoa</taxon>
        <taxon>Chordata</taxon>
        <taxon>Craniata</taxon>
        <taxon>Vertebrata</taxon>
        <taxon>Euteleostomi</taxon>
        <taxon>Amphibia</taxon>
        <taxon>Batrachia</taxon>
        <taxon>Anura</taxon>
        <taxon>Neobatrachia</taxon>
        <taxon>Hyloidea</taxon>
        <taxon>Leptodactylidae</taxon>
        <taxon>Leiuperinae</taxon>
        <taxon>Engystomops</taxon>
    </lineage>
</organism>
<feature type="compositionally biased region" description="Basic residues" evidence="1">
    <location>
        <begin position="1"/>
        <end position="12"/>
    </location>
</feature>
<sequence>MLHRPTPHRRDRPTRANGWKRPPGCTPLCYRGTEAGSGPCSPADHRTPPGDNPFPQSSYTSDCPSHTAFHGSSAKSSPKTSRGS</sequence>
<gene>
    <name evidence="2" type="ORF">GDO81_022060</name>
</gene>
<evidence type="ECO:0000256" key="1">
    <source>
        <dbReference type="SAM" id="MobiDB-lite"/>
    </source>
</evidence>